<gene>
    <name evidence="9" type="ORF">ABIE08_003242</name>
</gene>
<dbReference type="PANTHER" id="PTHR43297:SF2">
    <property type="entry name" value="DIPEPTIDE TRANSPORT ATP-BINDING PROTEIN DPPD"/>
    <property type="match status" value="1"/>
</dbReference>
<sequence>MSDRNSTALLEVDNLSVDFGEGTRKALSNISFSLGRDEILGIVGETGAGKSLLARSLLNLLPEGGRFTSGDIRLEGETVLGISEAEQRKIRGGRIALIGTNAKALLSPVETVGAQIARVLRAHRNCSQKEAWKAAVDLMVQVGIVNPERRAKAYPHELSGGMAQRIVIAMAMVAGPDVVLADDATLGLDATIQVQVLDLLVKRCRELGAGAVLITHDLGIVAHYCDRVAIMKEGRIVELEEVGKFLAAPKEPYGQALLDAARVRPTPMVAKVEDPALEKQPETPLLDVRRLLKLFPIAGTQDVVRAIDDVSFSVRRGETLALVGESGSGKTTVGQCLVRLLDSDGGGITFDGADITTMPAAEFRAMRRRIQMVFQEPYVALNPRWPVKALIAEPLRLDPTLDRAATDKRVRQLIDLVQLPAGIAEVYPHQLTAGEQKRVGIARALATRPDFVVFDEPTTALDIRVRAQIIDLVRDLQAEMGMSALFITHDLNSVRSLAHRVAVMRYGKIVEEGDTEMIFSAAKEDYTKALLAAELPVEQGTAQRDRAETRRLAGAAA</sequence>
<evidence type="ECO:0000256" key="4">
    <source>
        <dbReference type="ARBA" id="ARBA00022475"/>
    </source>
</evidence>
<dbReference type="CDD" id="cd03257">
    <property type="entry name" value="ABC_NikE_OppD_transporters"/>
    <property type="match status" value="2"/>
</dbReference>
<comment type="caution">
    <text evidence="9">The sequence shown here is derived from an EMBL/GenBank/DDBJ whole genome shotgun (WGS) entry which is preliminary data.</text>
</comment>
<protein>
    <submittedName>
        <fullName evidence="9">Peptide/nickel transport system ATP-binding protein</fullName>
    </submittedName>
</protein>
<dbReference type="Pfam" id="PF00005">
    <property type="entry name" value="ABC_tran"/>
    <property type="match status" value="2"/>
</dbReference>
<dbReference type="InterPro" id="IPR027417">
    <property type="entry name" value="P-loop_NTPase"/>
</dbReference>
<proteinExistence type="inferred from homology"/>
<dbReference type="NCBIfam" id="NF008453">
    <property type="entry name" value="PRK11308.1"/>
    <property type="match status" value="2"/>
</dbReference>
<keyword evidence="10" id="KW-1185">Reference proteome</keyword>
<feature type="domain" description="ABC transporter" evidence="8">
    <location>
        <begin position="292"/>
        <end position="531"/>
    </location>
</feature>
<comment type="subcellular location">
    <subcellularLocation>
        <location evidence="1">Cell inner membrane</location>
        <topology evidence="1">Peripheral membrane protein</topology>
    </subcellularLocation>
</comment>
<keyword evidence="4" id="KW-1003">Cell membrane</keyword>
<keyword evidence="5" id="KW-0547">Nucleotide-binding</keyword>
<keyword evidence="6 9" id="KW-0067">ATP-binding</keyword>
<organism evidence="9 10">
    <name type="scientific">Kaistia defluvii</name>
    <dbReference type="NCBI Taxonomy" id="410841"/>
    <lineage>
        <taxon>Bacteria</taxon>
        <taxon>Pseudomonadati</taxon>
        <taxon>Pseudomonadota</taxon>
        <taxon>Alphaproteobacteria</taxon>
        <taxon>Hyphomicrobiales</taxon>
        <taxon>Kaistiaceae</taxon>
        <taxon>Kaistia</taxon>
    </lineage>
</organism>
<evidence type="ECO:0000256" key="5">
    <source>
        <dbReference type="ARBA" id="ARBA00022741"/>
    </source>
</evidence>
<accession>A0ABV2R2M3</accession>
<keyword evidence="3" id="KW-0813">Transport</keyword>
<dbReference type="InterPro" id="IPR003593">
    <property type="entry name" value="AAA+_ATPase"/>
</dbReference>
<dbReference type="GO" id="GO:0005524">
    <property type="term" value="F:ATP binding"/>
    <property type="evidence" value="ECO:0007669"/>
    <property type="project" value="UniProtKB-KW"/>
</dbReference>
<dbReference type="EMBL" id="JBEPSM010000002">
    <property type="protein sequence ID" value="MET4635296.1"/>
    <property type="molecule type" value="Genomic_DNA"/>
</dbReference>
<feature type="domain" description="ABC transporter" evidence="8">
    <location>
        <begin position="10"/>
        <end position="258"/>
    </location>
</feature>
<evidence type="ECO:0000256" key="1">
    <source>
        <dbReference type="ARBA" id="ARBA00004417"/>
    </source>
</evidence>
<dbReference type="PROSITE" id="PS00211">
    <property type="entry name" value="ABC_TRANSPORTER_1"/>
    <property type="match status" value="1"/>
</dbReference>
<dbReference type="InterPro" id="IPR017871">
    <property type="entry name" value="ABC_transporter-like_CS"/>
</dbReference>
<keyword evidence="7" id="KW-0472">Membrane</keyword>
<evidence type="ECO:0000256" key="7">
    <source>
        <dbReference type="ARBA" id="ARBA00023136"/>
    </source>
</evidence>
<dbReference type="InterPro" id="IPR050388">
    <property type="entry name" value="ABC_Ni/Peptide_Import"/>
</dbReference>
<comment type="similarity">
    <text evidence="2">Belongs to the ABC transporter superfamily.</text>
</comment>
<dbReference type="PANTHER" id="PTHR43297">
    <property type="entry name" value="OLIGOPEPTIDE TRANSPORT ATP-BINDING PROTEIN APPD"/>
    <property type="match status" value="1"/>
</dbReference>
<dbReference type="PROSITE" id="PS50893">
    <property type="entry name" value="ABC_TRANSPORTER_2"/>
    <property type="match status" value="2"/>
</dbReference>
<evidence type="ECO:0000256" key="3">
    <source>
        <dbReference type="ARBA" id="ARBA00022448"/>
    </source>
</evidence>
<dbReference type="SUPFAM" id="SSF52540">
    <property type="entry name" value="P-loop containing nucleoside triphosphate hydrolases"/>
    <property type="match status" value="2"/>
</dbReference>
<dbReference type="InterPro" id="IPR003439">
    <property type="entry name" value="ABC_transporter-like_ATP-bd"/>
</dbReference>
<evidence type="ECO:0000256" key="2">
    <source>
        <dbReference type="ARBA" id="ARBA00005417"/>
    </source>
</evidence>
<dbReference type="SMART" id="SM00382">
    <property type="entry name" value="AAA"/>
    <property type="match status" value="2"/>
</dbReference>
<reference evidence="9 10" key="1">
    <citation type="submission" date="2024-06" db="EMBL/GenBank/DDBJ databases">
        <title>Sorghum-associated microbial communities from plants grown in Nebraska, USA.</title>
        <authorList>
            <person name="Schachtman D."/>
        </authorList>
    </citation>
    <scope>NUCLEOTIDE SEQUENCE [LARGE SCALE GENOMIC DNA]</scope>
    <source>
        <strain evidence="9 10">3207</strain>
    </source>
</reference>
<evidence type="ECO:0000313" key="9">
    <source>
        <dbReference type="EMBL" id="MET4635296.1"/>
    </source>
</evidence>
<evidence type="ECO:0000259" key="8">
    <source>
        <dbReference type="PROSITE" id="PS50893"/>
    </source>
</evidence>
<evidence type="ECO:0000256" key="6">
    <source>
        <dbReference type="ARBA" id="ARBA00022840"/>
    </source>
</evidence>
<dbReference type="RefSeq" id="WP_354552561.1">
    <property type="nucleotide sequence ID" value="NZ_JBEPSM010000002.1"/>
</dbReference>
<name>A0ABV2R2M3_9HYPH</name>
<evidence type="ECO:0000313" key="10">
    <source>
        <dbReference type="Proteomes" id="UP001549321"/>
    </source>
</evidence>
<dbReference type="Gene3D" id="3.40.50.300">
    <property type="entry name" value="P-loop containing nucleotide triphosphate hydrolases"/>
    <property type="match status" value="2"/>
</dbReference>
<dbReference type="Proteomes" id="UP001549321">
    <property type="component" value="Unassembled WGS sequence"/>
</dbReference>